<dbReference type="RefSeq" id="WP_395119663.1">
    <property type="nucleotide sequence ID" value="NZ_CP170721.1"/>
</dbReference>
<dbReference type="Pfam" id="PF05269">
    <property type="entry name" value="Phage_CII"/>
    <property type="match status" value="1"/>
</dbReference>
<dbReference type="InterPro" id="IPR007933">
    <property type="entry name" value="Transcrpt_activ_CII"/>
</dbReference>
<dbReference type="EMBL" id="CP170721">
    <property type="protein sequence ID" value="XIA19154.1"/>
    <property type="molecule type" value="Genomic_DNA"/>
</dbReference>
<feature type="region of interest" description="Disordered" evidence="1">
    <location>
        <begin position="20"/>
        <end position="39"/>
    </location>
</feature>
<evidence type="ECO:0000313" key="2">
    <source>
        <dbReference type="EMBL" id="XIA19154.1"/>
    </source>
</evidence>
<dbReference type="GO" id="GO:0006355">
    <property type="term" value="P:regulation of DNA-templated transcription"/>
    <property type="evidence" value="ECO:0007669"/>
    <property type="project" value="InterPro"/>
</dbReference>
<dbReference type="InterPro" id="IPR010982">
    <property type="entry name" value="Lambda_DNA-bd_dom_sf"/>
</dbReference>
<evidence type="ECO:0000256" key="1">
    <source>
        <dbReference type="SAM" id="MobiDB-lite"/>
    </source>
</evidence>
<organism evidence="2">
    <name type="scientific">Rhodanobacter sp. FW102-FHT14D07</name>
    <dbReference type="NCBI Taxonomy" id="3351462"/>
    <lineage>
        <taxon>Bacteria</taxon>
        <taxon>Pseudomonadati</taxon>
        <taxon>Pseudomonadota</taxon>
        <taxon>Gammaproteobacteria</taxon>
        <taxon>Lysobacterales</taxon>
        <taxon>Rhodanobacteraceae</taxon>
        <taxon>Rhodanobacter</taxon>
    </lineage>
</organism>
<proteinExistence type="predicted"/>
<dbReference type="Gene3D" id="1.10.260.40">
    <property type="entry name" value="lambda repressor-like DNA-binding domains"/>
    <property type="match status" value="1"/>
</dbReference>
<dbReference type="GO" id="GO:0003677">
    <property type="term" value="F:DNA binding"/>
    <property type="evidence" value="ECO:0007669"/>
    <property type="project" value="InterPro"/>
</dbReference>
<sequence length="102" mass="11158">MTTDTARNIETTILRALAERGQRETAEGSGLTTTRLSRWKKDDGNGGGLHLPIVAAVLAELGLAVVDTNDNEMITVPREEYEALRTLARVAVTRPRGERRGE</sequence>
<reference evidence="2" key="1">
    <citation type="submission" date="2024-10" db="EMBL/GenBank/DDBJ databases">
        <authorList>
            <person name="Lesea H.P."/>
            <person name="Kuehl J.V."/>
            <person name="Chandonia J.-M."/>
        </authorList>
    </citation>
    <scope>NUCLEOTIDE SEQUENCE</scope>
    <source>
        <strain evidence="2">FW102-FHT14D07</strain>
    </source>
</reference>
<name>A0AB74UXE0_9GAMM</name>
<dbReference type="AlphaFoldDB" id="A0AB74UXE0"/>
<protein>
    <submittedName>
        <fullName evidence="2">CII family transcriptional regulator</fullName>
    </submittedName>
</protein>
<gene>
    <name evidence="2" type="ORF">ACFYG5_03145</name>
</gene>
<dbReference type="SUPFAM" id="SSF47413">
    <property type="entry name" value="lambda repressor-like DNA-binding domains"/>
    <property type="match status" value="1"/>
</dbReference>
<accession>A0AB74UXE0</accession>